<sequence>RFENEHSHWTVKFLDFFRGHPDAMKEPTAIALDRKLKDLNSDKSLLKNEEWNIKIKLTDLQLKLANCKIRM</sequence>
<evidence type="ECO:0000313" key="2">
    <source>
        <dbReference type="Proteomes" id="UP001529510"/>
    </source>
</evidence>
<name>A0ABD0R9M3_CIRMR</name>
<feature type="non-terminal residue" evidence="1">
    <location>
        <position position="71"/>
    </location>
</feature>
<gene>
    <name evidence="1" type="ORF">M9458_008778</name>
</gene>
<dbReference type="Proteomes" id="UP001529510">
    <property type="component" value="Unassembled WGS sequence"/>
</dbReference>
<feature type="non-terminal residue" evidence="1">
    <location>
        <position position="1"/>
    </location>
</feature>
<evidence type="ECO:0000313" key="1">
    <source>
        <dbReference type="EMBL" id="KAL0195206.1"/>
    </source>
</evidence>
<dbReference type="EMBL" id="JAMKFB020000004">
    <property type="protein sequence ID" value="KAL0195206.1"/>
    <property type="molecule type" value="Genomic_DNA"/>
</dbReference>
<comment type="caution">
    <text evidence="1">The sequence shown here is derived from an EMBL/GenBank/DDBJ whole genome shotgun (WGS) entry which is preliminary data.</text>
</comment>
<accession>A0ABD0R9M3</accession>
<dbReference type="AlphaFoldDB" id="A0ABD0R9M3"/>
<protein>
    <submittedName>
        <fullName evidence="1">Uncharacterized protein</fullName>
    </submittedName>
</protein>
<reference evidence="1 2" key="1">
    <citation type="submission" date="2024-05" db="EMBL/GenBank/DDBJ databases">
        <title>Genome sequencing and assembly of Indian major carp, Cirrhinus mrigala (Hamilton, 1822).</title>
        <authorList>
            <person name="Mohindra V."/>
            <person name="Chowdhury L.M."/>
            <person name="Lal K."/>
            <person name="Jena J.K."/>
        </authorList>
    </citation>
    <scope>NUCLEOTIDE SEQUENCE [LARGE SCALE GENOMIC DNA]</scope>
    <source>
        <strain evidence="1">CM1030</strain>
        <tissue evidence="1">Blood</tissue>
    </source>
</reference>
<keyword evidence="2" id="KW-1185">Reference proteome</keyword>
<proteinExistence type="predicted"/>
<organism evidence="1 2">
    <name type="scientific">Cirrhinus mrigala</name>
    <name type="common">Mrigala</name>
    <dbReference type="NCBI Taxonomy" id="683832"/>
    <lineage>
        <taxon>Eukaryota</taxon>
        <taxon>Metazoa</taxon>
        <taxon>Chordata</taxon>
        <taxon>Craniata</taxon>
        <taxon>Vertebrata</taxon>
        <taxon>Euteleostomi</taxon>
        <taxon>Actinopterygii</taxon>
        <taxon>Neopterygii</taxon>
        <taxon>Teleostei</taxon>
        <taxon>Ostariophysi</taxon>
        <taxon>Cypriniformes</taxon>
        <taxon>Cyprinidae</taxon>
        <taxon>Labeoninae</taxon>
        <taxon>Labeonini</taxon>
        <taxon>Cirrhinus</taxon>
    </lineage>
</organism>